<proteinExistence type="predicted"/>
<dbReference type="Proteomes" id="UP001305702">
    <property type="component" value="Chromosome"/>
</dbReference>
<evidence type="ECO:0000313" key="4">
    <source>
        <dbReference type="Proteomes" id="UP001305702"/>
    </source>
</evidence>
<name>A0AA96LKC4_9BACL</name>
<reference evidence="3 4" key="1">
    <citation type="submission" date="2022-02" db="EMBL/GenBank/DDBJ databases">
        <title>Paenibacillus sp. MBLB1776 Whole Genome Shotgun Sequencing.</title>
        <authorList>
            <person name="Hwang C.Y."/>
            <person name="Cho E.-S."/>
            <person name="Seo M.-J."/>
        </authorList>
    </citation>
    <scope>NUCLEOTIDE SEQUENCE [LARGE SCALE GENOMIC DNA]</scope>
    <source>
        <strain evidence="3 4">MBLB1776</strain>
    </source>
</reference>
<gene>
    <name evidence="3" type="ORF">MJA45_08180</name>
</gene>
<evidence type="ECO:0000313" key="3">
    <source>
        <dbReference type="EMBL" id="WNQ12992.1"/>
    </source>
</evidence>
<evidence type="ECO:0000259" key="2">
    <source>
        <dbReference type="Pfam" id="PF08955"/>
    </source>
</evidence>
<keyword evidence="1" id="KW-0472">Membrane</keyword>
<dbReference type="AlphaFoldDB" id="A0AA96LKC4"/>
<feature type="domain" description="Bypass of forespore C C-terminal" evidence="2">
    <location>
        <begin position="131"/>
        <end position="207"/>
    </location>
</feature>
<dbReference type="KEGG" id="paun:MJA45_08180"/>
<sequence>MGYSNLLKQLRKKLRLRKRWLSLGAWILAAGVFAAGAVWVGSREEGPEPDAPVMKTVAASERPAGDDPLQKVKESAKDRTVLLERIYLCGEETEDSGVWKPEAVLQYGKEHPAQEVSLDAEGRVHFTERVDDLSSQCKDRAYFGLDKNGNLSLFEGVPENDKVIRTFFQLNLQYLKSSLPIETWEQLHAGIRVSDVEEYNSVISTFSNFAVTDHPEGKAPNA</sequence>
<accession>A0AA96LKC4</accession>
<dbReference type="Pfam" id="PF08955">
    <property type="entry name" value="BofC_C"/>
    <property type="match status" value="1"/>
</dbReference>
<evidence type="ECO:0000256" key="1">
    <source>
        <dbReference type="SAM" id="Phobius"/>
    </source>
</evidence>
<feature type="transmembrane region" description="Helical" evidence="1">
    <location>
        <begin position="20"/>
        <end position="40"/>
    </location>
</feature>
<dbReference type="EMBL" id="CP130318">
    <property type="protein sequence ID" value="WNQ12992.1"/>
    <property type="molecule type" value="Genomic_DNA"/>
</dbReference>
<keyword evidence="1" id="KW-1133">Transmembrane helix</keyword>
<dbReference type="Gene3D" id="3.30.70.1740">
    <property type="entry name" value="Bypass-of-forespore C, C-terminal domain"/>
    <property type="match status" value="1"/>
</dbReference>
<protein>
    <submittedName>
        <fullName evidence="3">BofC C-terminal domain-containing protein</fullName>
    </submittedName>
</protein>
<keyword evidence="1" id="KW-0812">Transmembrane</keyword>
<dbReference type="InterPro" id="IPR015050">
    <property type="entry name" value="BofC_C"/>
</dbReference>
<dbReference type="InterPro" id="IPR038117">
    <property type="entry name" value="BofC_C_sf"/>
</dbReference>
<keyword evidence="4" id="KW-1185">Reference proteome</keyword>
<organism evidence="3 4">
    <name type="scientific">Paenibacillus aurantius</name>
    <dbReference type="NCBI Taxonomy" id="2918900"/>
    <lineage>
        <taxon>Bacteria</taxon>
        <taxon>Bacillati</taxon>
        <taxon>Bacillota</taxon>
        <taxon>Bacilli</taxon>
        <taxon>Bacillales</taxon>
        <taxon>Paenibacillaceae</taxon>
        <taxon>Paenibacillus</taxon>
    </lineage>
</organism>
<dbReference type="RefSeq" id="WP_315606772.1">
    <property type="nucleotide sequence ID" value="NZ_CP130318.1"/>
</dbReference>